<dbReference type="InterPro" id="IPR012677">
    <property type="entry name" value="Nucleotide-bd_a/b_plait_sf"/>
</dbReference>
<evidence type="ECO:0000313" key="2">
    <source>
        <dbReference type="EMBL" id="VDN43728.1"/>
    </source>
</evidence>
<dbReference type="EMBL" id="UYRT01103642">
    <property type="protein sequence ID" value="VDN43728.1"/>
    <property type="molecule type" value="Genomic_DNA"/>
</dbReference>
<accession>A0A183EVT9</accession>
<evidence type="ECO:0000313" key="4">
    <source>
        <dbReference type="WBParaSite" id="GPUH_0002511001-mRNA-1"/>
    </source>
</evidence>
<sequence length="118" mass="13124">MKSVEKGEKNQDFCELSGIFEQSREFQVVVWDLITNGCFSLFQVFRACPGFTRLRLHTKGGSTVAFAEFSDVRQATIAMSQLQGAHIASSDRGGIRIEYAKNKMSDVNGPMCVAYPSF</sequence>
<reference evidence="2 3" key="2">
    <citation type="submission" date="2018-11" db="EMBL/GenBank/DDBJ databases">
        <authorList>
            <consortium name="Pathogen Informatics"/>
        </authorList>
    </citation>
    <scope>NUCLEOTIDE SEQUENCE [LARGE SCALE GENOMIC DNA]</scope>
</reference>
<evidence type="ECO:0000313" key="3">
    <source>
        <dbReference type="Proteomes" id="UP000271098"/>
    </source>
</evidence>
<dbReference type="PANTHER" id="PTHR10501">
    <property type="entry name" value="U1 SMALL NUCLEAR RIBONUCLEOPROTEIN A/U2 SMALL NUCLEAR RIBONUCLEOPROTEIN B"/>
    <property type="match status" value="1"/>
</dbReference>
<keyword evidence="1" id="KW-0694">RNA-binding</keyword>
<dbReference type="OrthoDB" id="431169at2759"/>
<reference evidence="4" key="1">
    <citation type="submission" date="2016-06" db="UniProtKB">
        <authorList>
            <consortium name="WormBaseParasite"/>
        </authorList>
    </citation>
    <scope>IDENTIFICATION</scope>
</reference>
<organism evidence="4">
    <name type="scientific">Gongylonema pulchrum</name>
    <dbReference type="NCBI Taxonomy" id="637853"/>
    <lineage>
        <taxon>Eukaryota</taxon>
        <taxon>Metazoa</taxon>
        <taxon>Ecdysozoa</taxon>
        <taxon>Nematoda</taxon>
        <taxon>Chromadorea</taxon>
        <taxon>Rhabditida</taxon>
        <taxon>Spirurina</taxon>
        <taxon>Spiruromorpha</taxon>
        <taxon>Spiruroidea</taxon>
        <taxon>Gongylonematidae</taxon>
        <taxon>Gongylonema</taxon>
    </lineage>
</organism>
<name>A0A183EVT9_9BILA</name>
<dbReference type="InterPro" id="IPR035979">
    <property type="entry name" value="RBD_domain_sf"/>
</dbReference>
<proteinExistence type="predicted"/>
<dbReference type="AlphaFoldDB" id="A0A183EVT9"/>
<dbReference type="Proteomes" id="UP000271098">
    <property type="component" value="Unassembled WGS sequence"/>
</dbReference>
<dbReference type="SUPFAM" id="SSF54928">
    <property type="entry name" value="RNA-binding domain, RBD"/>
    <property type="match status" value="1"/>
</dbReference>
<dbReference type="GO" id="GO:0003723">
    <property type="term" value="F:RNA binding"/>
    <property type="evidence" value="ECO:0007669"/>
    <property type="project" value="UniProtKB-KW"/>
</dbReference>
<evidence type="ECO:0000256" key="1">
    <source>
        <dbReference type="ARBA" id="ARBA00022884"/>
    </source>
</evidence>
<dbReference type="Gene3D" id="3.30.70.330">
    <property type="match status" value="1"/>
</dbReference>
<gene>
    <name evidence="2" type="ORF">GPUH_LOCUS25080</name>
</gene>
<keyword evidence="3" id="KW-1185">Reference proteome</keyword>
<protein>
    <submittedName>
        <fullName evidence="4">RRM domain-containing protein</fullName>
    </submittedName>
</protein>
<dbReference type="WBParaSite" id="GPUH_0002511001-mRNA-1">
    <property type="protein sequence ID" value="GPUH_0002511001-mRNA-1"/>
    <property type="gene ID" value="GPUH_0002511001"/>
</dbReference>